<feature type="region of interest" description="Disordered" evidence="1">
    <location>
        <begin position="1"/>
        <end position="34"/>
    </location>
</feature>
<sequence>MSDELVTTPSVEPEGSPVTESVSESQSTPVLSVEEYSNHRVPIKLDGEDLEVPLSEALAGYQRQADYTRKTQELAQQKEQFQFATALQSALDNDPAATIDLLSKHYGISRQAVGEMIADGEDFDSLDPTEQKYRELDKRLASFEDYQSKQEIEREVQRLKSKYEDFNINEVVTTALRLNSTDLEGTYKQIAFDKMMAKAELERQAREVQQQKENSLLESKRQASVVSGGSSATANTTSESFQPITSVAEAWAAAKRSMGAN</sequence>
<dbReference type="EMBL" id="LR798394">
    <property type="protein sequence ID" value="CAB5228494.1"/>
    <property type="molecule type" value="Genomic_DNA"/>
</dbReference>
<evidence type="ECO:0008006" key="4">
    <source>
        <dbReference type="Google" id="ProtNLM"/>
    </source>
</evidence>
<accession>A0A6J7XH28</accession>
<gene>
    <name evidence="3" type="ORF">UFOVP1549_10</name>
    <name evidence="2" type="ORF">UFOVP303_23</name>
</gene>
<name>A0A6J7XH28_9CAUD</name>
<feature type="region of interest" description="Disordered" evidence="1">
    <location>
        <begin position="208"/>
        <end position="240"/>
    </location>
</feature>
<evidence type="ECO:0000313" key="2">
    <source>
        <dbReference type="EMBL" id="CAB4135963.1"/>
    </source>
</evidence>
<reference evidence="3" key="1">
    <citation type="submission" date="2020-05" db="EMBL/GenBank/DDBJ databases">
        <authorList>
            <person name="Chiriac C."/>
            <person name="Salcher M."/>
            <person name="Ghai R."/>
            <person name="Kavagutti S V."/>
        </authorList>
    </citation>
    <scope>NUCLEOTIDE SEQUENCE</scope>
</reference>
<organism evidence="3">
    <name type="scientific">uncultured Caudovirales phage</name>
    <dbReference type="NCBI Taxonomy" id="2100421"/>
    <lineage>
        <taxon>Viruses</taxon>
        <taxon>Duplodnaviria</taxon>
        <taxon>Heunggongvirae</taxon>
        <taxon>Uroviricota</taxon>
        <taxon>Caudoviricetes</taxon>
        <taxon>Peduoviridae</taxon>
        <taxon>Maltschvirus</taxon>
        <taxon>Maltschvirus maltsch</taxon>
    </lineage>
</organism>
<protein>
    <recommendedName>
        <fullName evidence="4">Scaffolding protein</fullName>
    </recommendedName>
</protein>
<feature type="compositionally biased region" description="Polar residues" evidence="1">
    <location>
        <begin position="18"/>
        <end position="30"/>
    </location>
</feature>
<proteinExistence type="predicted"/>
<dbReference type="EMBL" id="LR796315">
    <property type="protein sequence ID" value="CAB4135963.1"/>
    <property type="molecule type" value="Genomic_DNA"/>
</dbReference>
<evidence type="ECO:0000256" key="1">
    <source>
        <dbReference type="SAM" id="MobiDB-lite"/>
    </source>
</evidence>
<feature type="compositionally biased region" description="Polar residues" evidence="1">
    <location>
        <begin position="1"/>
        <end position="10"/>
    </location>
</feature>
<evidence type="ECO:0000313" key="3">
    <source>
        <dbReference type="EMBL" id="CAB5228494.1"/>
    </source>
</evidence>
<feature type="compositionally biased region" description="Low complexity" evidence="1">
    <location>
        <begin position="223"/>
        <end position="240"/>
    </location>
</feature>